<dbReference type="Proteomes" id="UP000644507">
    <property type="component" value="Unassembled WGS sequence"/>
</dbReference>
<organism evidence="1 2">
    <name type="scientific">Roseibacillus persicicus</name>
    <dbReference type="NCBI Taxonomy" id="454148"/>
    <lineage>
        <taxon>Bacteria</taxon>
        <taxon>Pseudomonadati</taxon>
        <taxon>Verrucomicrobiota</taxon>
        <taxon>Verrucomicrobiia</taxon>
        <taxon>Verrucomicrobiales</taxon>
        <taxon>Verrucomicrobiaceae</taxon>
        <taxon>Roseibacillus</taxon>
    </lineage>
</organism>
<accession>A0A918TR26</accession>
<reference evidence="1" key="1">
    <citation type="journal article" date="2014" name="Int. J. Syst. Evol. Microbiol.">
        <title>Complete genome sequence of Corynebacterium casei LMG S-19264T (=DSM 44701T), isolated from a smear-ripened cheese.</title>
        <authorList>
            <consortium name="US DOE Joint Genome Institute (JGI-PGF)"/>
            <person name="Walter F."/>
            <person name="Albersmeier A."/>
            <person name="Kalinowski J."/>
            <person name="Ruckert C."/>
        </authorList>
    </citation>
    <scope>NUCLEOTIDE SEQUENCE</scope>
    <source>
        <strain evidence="1">KCTC 12988</strain>
    </source>
</reference>
<evidence type="ECO:0000313" key="1">
    <source>
        <dbReference type="EMBL" id="GHC53028.1"/>
    </source>
</evidence>
<keyword evidence="2" id="KW-1185">Reference proteome</keyword>
<evidence type="ECO:0008006" key="3">
    <source>
        <dbReference type="Google" id="ProtNLM"/>
    </source>
</evidence>
<dbReference type="Gene3D" id="2.60.120.380">
    <property type="match status" value="2"/>
</dbReference>
<comment type="caution">
    <text evidence="1">The sequence shown here is derived from an EMBL/GenBank/DDBJ whole genome shotgun (WGS) entry which is preliminary data.</text>
</comment>
<protein>
    <recommendedName>
        <fullName evidence="3">Peptidase C-terminal archaeal/bacterial domain-containing protein</fullName>
    </recommendedName>
</protein>
<dbReference type="EMBL" id="BMXI01000007">
    <property type="protein sequence ID" value="GHC53028.1"/>
    <property type="molecule type" value="Genomic_DNA"/>
</dbReference>
<dbReference type="AlphaFoldDB" id="A0A918TR26"/>
<proteinExistence type="predicted"/>
<sequence>MDGSKMPLDGLAWVVQIFPERLPPILMKLRTVISLLASPLLLQGAKAQYVVDQDLGDLNASTPRTIVANTAASSGSPARDEAQFHSAGTNQGRVWGNERVFQFELTEPAILTLSTNGAGDIVGDPDFILLEGLSVAFDPDRAKYEALDALGAAFMDVDGPQTESLGAFFPGTYYIAVENYEGTDFEVSDPSHSYSNSSCTVQLEALSADAEDFWGYLGVVAGDGSTLYFETLDSTLDTAIAVFNASGTLLIENDDASETNTQSVIALADGLPSGTYYLAVGGKGTDFSGGLDNMVAGPSVEGDFILTHSLGESFSPESVNGVIDLTYDQSSIRVFEFFVGPKTPESFTSIGEIALEDEPFDFDLLDSDFDTQLTIYDSQGFWIYFNDDFEYSDDGDDTNDTFQSFLELDEGLPAGTYYVVITGYNNDILDGFSVFPDSEGTDSGSYELKFPGGTRSGGLASGGQVWFQFTIGEVVSPPVDIEVTAVEVVGDQLTLEWVAQPNAVYQVYSSTTGGSFTLVPGQDAILTDTTTFTIDGSGEPVKLFQIREVIPN</sequence>
<evidence type="ECO:0000313" key="2">
    <source>
        <dbReference type="Proteomes" id="UP000644507"/>
    </source>
</evidence>
<reference evidence="1" key="2">
    <citation type="submission" date="2020-09" db="EMBL/GenBank/DDBJ databases">
        <authorList>
            <person name="Sun Q."/>
            <person name="Kim S."/>
        </authorList>
    </citation>
    <scope>NUCLEOTIDE SEQUENCE</scope>
    <source>
        <strain evidence="1">KCTC 12988</strain>
    </source>
</reference>
<gene>
    <name evidence="1" type="ORF">GCM10007100_19300</name>
</gene>
<name>A0A918TR26_9BACT</name>